<dbReference type="RefSeq" id="WP_382405584.1">
    <property type="nucleotide sequence ID" value="NZ_JBHSGU010000002.1"/>
</dbReference>
<feature type="coiled-coil region" evidence="1">
    <location>
        <begin position="56"/>
        <end position="115"/>
    </location>
</feature>
<comment type="caution">
    <text evidence="4">The sequence shown here is derived from an EMBL/GenBank/DDBJ whole genome shotgun (WGS) entry which is preliminary data.</text>
</comment>
<dbReference type="Proteomes" id="UP001595897">
    <property type="component" value="Unassembled WGS sequence"/>
</dbReference>
<dbReference type="EMBL" id="JBHSGU010000002">
    <property type="protein sequence ID" value="MFC4698900.1"/>
    <property type="molecule type" value="Genomic_DNA"/>
</dbReference>
<dbReference type="NCBIfam" id="TIGR02795">
    <property type="entry name" value="tol_pal_ybgF"/>
    <property type="match status" value="1"/>
</dbReference>
<dbReference type="PROSITE" id="PS51257">
    <property type="entry name" value="PROKAR_LIPOPROTEIN"/>
    <property type="match status" value="1"/>
</dbReference>
<keyword evidence="1" id="KW-0131">Cell cycle</keyword>
<evidence type="ECO:0000256" key="1">
    <source>
        <dbReference type="HAMAP-Rule" id="MF_02066"/>
    </source>
</evidence>
<protein>
    <recommendedName>
        <fullName evidence="1">Cell division coordinator CpoB</fullName>
    </recommendedName>
</protein>
<dbReference type="SUPFAM" id="SSF48452">
    <property type="entry name" value="TPR-like"/>
    <property type="match status" value="1"/>
</dbReference>
<evidence type="ECO:0000256" key="2">
    <source>
        <dbReference type="PROSITE-ProRule" id="PRU00339"/>
    </source>
</evidence>
<dbReference type="InterPro" id="IPR019734">
    <property type="entry name" value="TPR_rpt"/>
</dbReference>
<accession>A0ABV9LST8</accession>
<keyword evidence="1" id="KW-0732">Signal</keyword>
<keyword evidence="1" id="KW-0132">Cell division</keyword>
<dbReference type="HAMAP" id="MF_02066">
    <property type="entry name" value="CpoB"/>
    <property type="match status" value="1"/>
</dbReference>
<dbReference type="Pfam" id="PF16331">
    <property type="entry name" value="TolA_bind_tri"/>
    <property type="match status" value="1"/>
</dbReference>
<name>A0ABV9LST8_9ALTE</name>
<dbReference type="Pfam" id="PF13432">
    <property type="entry name" value="TPR_16"/>
    <property type="match status" value="1"/>
</dbReference>
<gene>
    <name evidence="4" type="primary">ybgF</name>
    <name evidence="1" type="synonym">cpoB</name>
    <name evidence="4" type="ORF">ACFO4O_01825</name>
</gene>
<sequence length="263" mass="29095" precursor="true">MKVHLISALGLTLVAGACLAQAPVVDVNQSSTQTSTGTVLSSSDLETRLAVIERIVESRSENQQRMQQQLDMLQADVDNITGSIELHNHQLEKILERQRELFLELDKRFENLQQQSASLASNINTVGAVTPPVNAPVANQSEQDAYQDAVNLILKERDYERAVPAFQAFLAQYPGSDLTDNAHYWLGQLLYNNQDWDGAKEQFVQVVDKFTSSPKRADSLLKLGMIAKNAGNTSLANQYFEQVLAEYPNSTSARLSSEQLAKG</sequence>
<evidence type="ECO:0000259" key="3">
    <source>
        <dbReference type="Pfam" id="PF16331"/>
    </source>
</evidence>
<dbReference type="Pfam" id="PF13174">
    <property type="entry name" value="TPR_6"/>
    <property type="match status" value="1"/>
</dbReference>
<dbReference type="Gene3D" id="1.20.5.110">
    <property type="match status" value="1"/>
</dbReference>
<comment type="subcellular location">
    <subcellularLocation>
        <location evidence="1">Periplasm</location>
    </subcellularLocation>
</comment>
<feature type="repeat" description="TPR" evidence="2">
    <location>
        <begin position="217"/>
        <end position="250"/>
    </location>
</feature>
<evidence type="ECO:0000313" key="4">
    <source>
        <dbReference type="EMBL" id="MFC4698900.1"/>
    </source>
</evidence>
<proteinExistence type="inferred from homology"/>
<organism evidence="4 5">
    <name type="scientific">Glaciecola siphonariae</name>
    <dbReference type="NCBI Taxonomy" id="521012"/>
    <lineage>
        <taxon>Bacteria</taxon>
        <taxon>Pseudomonadati</taxon>
        <taxon>Pseudomonadota</taxon>
        <taxon>Gammaproteobacteria</taxon>
        <taxon>Alteromonadales</taxon>
        <taxon>Alteromonadaceae</taxon>
        <taxon>Glaciecola</taxon>
    </lineage>
</organism>
<dbReference type="InterPro" id="IPR011990">
    <property type="entry name" value="TPR-like_helical_dom_sf"/>
</dbReference>
<reference evidence="5" key="1">
    <citation type="journal article" date="2019" name="Int. J. Syst. Evol. Microbiol.">
        <title>The Global Catalogue of Microorganisms (GCM) 10K type strain sequencing project: providing services to taxonomists for standard genome sequencing and annotation.</title>
        <authorList>
            <consortium name="The Broad Institute Genomics Platform"/>
            <consortium name="The Broad Institute Genome Sequencing Center for Infectious Disease"/>
            <person name="Wu L."/>
            <person name="Ma J."/>
        </authorList>
    </citation>
    <scope>NUCLEOTIDE SEQUENCE [LARGE SCALE GENOMIC DNA]</scope>
    <source>
        <strain evidence="5">KACC 12507</strain>
    </source>
</reference>
<feature type="chain" id="PRO_5044911063" description="Cell division coordinator CpoB" evidence="1">
    <location>
        <begin position="23"/>
        <end position="263"/>
    </location>
</feature>
<dbReference type="InterPro" id="IPR014162">
    <property type="entry name" value="CpoB_C"/>
</dbReference>
<dbReference type="InterPro" id="IPR034706">
    <property type="entry name" value="CpoB"/>
</dbReference>
<comment type="function">
    <text evidence="1">Mediates coordination of peptidoglycan synthesis and outer membrane constriction during cell division.</text>
</comment>
<feature type="signal peptide" evidence="1">
    <location>
        <begin position="1"/>
        <end position="22"/>
    </location>
</feature>
<keyword evidence="5" id="KW-1185">Reference proteome</keyword>
<keyword evidence="1" id="KW-0574">Periplasm</keyword>
<keyword evidence="1" id="KW-0175">Coiled coil</keyword>
<comment type="similarity">
    <text evidence="1">Belongs to the CpoB family.</text>
</comment>
<evidence type="ECO:0000313" key="5">
    <source>
        <dbReference type="Proteomes" id="UP001595897"/>
    </source>
</evidence>
<dbReference type="PROSITE" id="PS50005">
    <property type="entry name" value="TPR"/>
    <property type="match status" value="1"/>
</dbReference>
<dbReference type="InterPro" id="IPR032519">
    <property type="entry name" value="YbgF_tri"/>
</dbReference>
<dbReference type="Gene3D" id="1.25.40.10">
    <property type="entry name" value="Tetratricopeptide repeat domain"/>
    <property type="match status" value="1"/>
</dbReference>
<feature type="domain" description="YbgF trimerisation" evidence="3">
    <location>
        <begin position="45"/>
        <end position="117"/>
    </location>
</feature>
<keyword evidence="2" id="KW-0802">TPR repeat</keyword>